<evidence type="ECO:0008006" key="4">
    <source>
        <dbReference type="Google" id="ProtNLM"/>
    </source>
</evidence>
<dbReference type="Proteomes" id="UP001305421">
    <property type="component" value="Chromosome"/>
</dbReference>
<name>A0ABY9YBD0_9GAMM</name>
<feature type="compositionally biased region" description="Basic and acidic residues" evidence="1">
    <location>
        <begin position="135"/>
        <end position="148"/>
    </location>
</feature>
<reference evidence="2 3" key="1">
    <citation type="submission" date="2022-12" db="EMBL/GenBank/DDBJ databases">
        <title>Two new species, Stenotrophomonas aracearum and Stenotrophomonas oahuensis, isolated from Anthurium (Araceae family) in Hawaii.</title>
        <authorList>
            <person name="Chunag S.C."/>
            <person name="Dobhal S."/>
            <person name="Alvarez A."/>
            <person name="Arif M."/>
        </authorList>
    </citation>
    <scope>NUCLEOTIDE SEQUENCE [LARGE SCALE GENOMIC DNA]</scope>
    <source>
        <strain evidence="2 3">A5588</strain>
    </source>
</reference>
<evidence type="ECO:0000256" key="1">
    <source>
        <dbReference type="SAM" id="MobiDB-lite"/>
    </source>
</evidence>
<sequence length="148" mass="17064">MRSPADPARLATLLEHRAQRLRRDAQGQATQAAHHDREAKSLRSAADERLQQAQLGEEPGLDRQRLFERLRGVAIARAHVLECELRAGHLQEQAVEAREQEQRLRQAAAGNQSRARRLQAVGAHLDQHHRKARLRRQDRQIQEEYTCR</sequence>
<evidence type="ECO:0000313" key="2">
    <source>
        <dbReference type="EMBL" id="WNH47723.1"/>
    </source>
</evidence>
<protein>
    <recommendedName>
        <fullName evidence="4">Type III secretion protein</fullName>
    </recommendedName>
</protein>
<feature type="region of interest" description="Disordered" evidence="1">
    <location>
        <begin position="22"/>
        <end position="46"/>
    </location>
</feature>
<feature type="compositionally biased region" description="Basic and acidic residues" evidence="1">
    <location>
        <begin position="94"/>
        <end position="104"/>
    </location>
</feature>
<evidence type="ECO:0000313" key="3">
    <source>
        <dbReference type="Proteomes" id="UP001305421"/>
    </source>
</evidence>
<dbReference type="EMBL" id="CP115543">
    <property type="protein sequence ID" value="WNH47723.1"/>
    <property type="molecule type" value="Genomic_DNA"/>
</dbReference>
<accession>A0ABY9YBD0</accession>
<feature type="region of interest" description="Disordered" evidence="1">
    <location>
        <begin position="94"/>
        <end position="148"/>
    </location>
</feature>
<proteinExistence type="predicted"/>
<dbReference type="RefSeq" id="WP_311182447.1">
    <property type="nucleotide sequence ID" value="NZ_CP115543.1"/>
</dbReference>
<keyword evidence="3" id="KW-1185">Reference proteome</keyword>
<organism evidence="2 3">
    <name type="scientific">Stenotrophomonas aracearum</name>
    <dbReference type="NCBI Taxonomy" id="3003272"/>
    <lineage>
        <taxon>Bacteria</taxon>
        <taxon>Pseudomonadati</taxon>
        <taxon>Pseudomonadota</taxon>
        <taxon>Gammaproteobacteria</taxon>
        <taxon>Lysobacterales</taxon>
        <taxon>Lysobacteraceae</taxon>
        <taxon>Stenotrophomonas</taxon>
    </lineage>
</organism>
<feature type="compositionally biased region" description="Basic and acidic residues" evidence="1">
    <location>
        <begin position="33"/>
        <end position="46"/>
    </location>
</feature>
<gene>
    <name evidence="2" type="ORF">PDM28_13670</name>
</gene>